<sequence>MPNSTNQFTWILFRAASRFSISPNLLNFYIDSKMKIKFSLAAILLTLSCTAFTAPQIIKSASTTNCDLLLNQSKNIPDSTSQIIVVRSLGDVQAEMTACQRKKQIWKPVFKSDFKVVIGKNGVILPDAKQEGDLKTPAGLYPLGEAFGSEPLALKMDYRYLTPDDKYVDDIEAKDYNQWVIGETKATSYETMLIAPYKMGIVVNYNKNPTIPGAGSAIFIHLWRNPKTGTHGCIATDERHLLEILHWLDKNQHPYIFIR</sequence>
<dbReference type="EMBL" id="CCSB01000001">
    <property type="protein sequence ID" value="CDZ76077.1"/>
    <property type="molecule type" value="Genomic_DNA"/>
</dbReference>
<dbReference type="PANTHER" id="PTHR38589">
    <property type="entry name" value="BLR0621 PROTEIN"/>
    <property type="match status" value="1"/>
</dbReference>
<dbReference type="Proteomes" id="UP000044071">
    <property type="component" value="Unassembled WGS sequence"/>
</dbReference>
<evidence type="ECO:0000259" key="1">
    <source>
        <dbReference type="Pfam" id="PF03734"/>
    </source>
</evidence>
<dbReference type="PANTHER" id="PTHR38589:SF1">
    <property type="entry name" value="BLR0621 PROTEIN"/>
    <property type="match status" value="1"/>
</dbReference>
<evidence type="ECO:0000313" key="3">
    <source>
        <dbReference type="Proteomes" id="UP000044071"/>
    </source>
</evidence>
<gene>
    <name evidence="2" type="ORF">BN59_00341</name>
</gene>
<reference evidence="2 3" key="1">
    <citation type="submission" date="2014-06" db="EMBL/GenBank/DDBJ databases">
        <authorList>
            <person name="Urmite Genomes Urmite Genomes"/>
        </authorList>
    </citation>
    <scope>NUCLEOTIDE SEQUENCE [LARGE SCALE GENOMIC DNA]</scope>
</reference>
<accession>A0A078KSZ4</accession>
<keyword evidence="3" id="KW-1185">Reference proteome</keyword>
<evidence type="ECO:0000313" key="2">
    <source>
        <dbReference type="EMBL" id="CDZ76077.1"/>
    </source>
</evidence>
<dbReference type="CDD" id="cd16913">
    <property type="entry name" value="YkuD_like"/>
    <property type="match status" value="1"/>
</dbReference>
<dbReference type="InterPro" id="IPR005490">
    <property type="entry name" value="LD_TPept_cat_dom"/>
</dbReference>
<dbReference type="STRING" id="1034943.BN59_00341"/>
<protein>
    <submittedName>
        <fullName evidence="2">L,D-transpeptidase catalytic domain</fullName>
    </submittedName>
</protein>
<dbReference type="Pfam" id="PF03734">
    <property type="entry name" value="YkuD"/>
    <property type="match status" value="1"/>
</dbReference>
<name>A0A078KSZ4_9GAMM</name>
<dbReference type="eggNOG" id="COG3786">
    <property type="taxonomic scope" value="Bacteria"/>
</dbReference>
<proteinExistence type="predicted"/>
<dbReference type="GO" id="GO:0016740">
    <property type="term" value="F:transferase activity"/>
    <property type="evidence" value="ECO:0007669"/>
    <property type="project" value="InterPro"/>
</dbReference>
<organism evidence="2 3">
    <name type="scientific">Legionella massiliensis</name>
    <dbReference type="NCBI Taxonomy" id="1034943"/>
    <lineage>
        <taxon>Bacteria</taxon>
        <taxon>Pseudomonadati</taxon>
        <taxon>Pseudomonadota</taxon>
        <taxon>Gammaproteobacteria</taxon>
        <taxon>Legionellales</taxon>
        <taxon>Legionellaceae</taxon>
        <taxon>Legionella</taxon>
    </lineage>
</organism>
<feature type="domain" description="L,D-TPase catalytic" evidence="1">
    <location>
        <begin position="113"/>
        <end position="250"/>
    </location>
</feature>
<dbReference type="AlphaFoldDB" id="A0A078KSZ4"/>